<gene>
    <name evidence="2" type="ORF">WR25_23888</name>
</gene>
<keyword evidence="3" id="KW-1185">Reference proteome</keyword>
<evidence type="ECO:0008006" key="4">
    <source>
        <dbReference type="Google" id="ProtNLM"/>
    </source>
</evidence>
<proteinExistence type="predicted"/>
<feature type="signal peptide" evidence="1">
    <location>
        <begin position="1"/>
        <end position="16"/>
    </location>
</feature>
<comment type="caution">
    <text evidence="2">The sequence shown here is derived from an EMBL/GenBank/DDBJ whole genome shotgun (WGS) entry which is preliminary data.</text>
</comment>
<sequence length="196" mass="23033">MIKLFIFVSLIGSIHGRSLFKRQSDSIKIKDVVEEITNEVEKALMATSEKQLILFDMIIQIATNPDLTKDEKISIFKEKVMAGDDEDFKDVHISWENVEEFLVVTINIWEHYKNDIEPTIQYSDVKVAYQNIVILGGTMTKFINYPHEEKKEIIYGIFENMDIDELNEFTKVAKQIKEKYQEEYKMLRDSEYSNSE</sequence>
<organism evidence="2 3">
    <name type="scientific">Diploscapter pachys</name>
    <dbReference type="NCBI Taxonomy" id="2018661"/>
    <lineage>
        <taxon>Eukaryota</taxon>
        <taxon>Metazoa</taxon>
        <taxon>Ecdysozoa</taxon>
        <taxon>Nematoda</taxon>
        <taxon>Chromadorea</taxon>
        <taxon>Rhabditida</taxon>
        <taxon>Rhabditina</taxon>
        <taxon>Rhabditomorpha</taxon>
        <taxon>Rhabditoidea</taxon>
        <taxon>Rhabditidae</taxon>
        <taxon>Diploscapter</taxon>
    </lineage>
</organism>
<dbReference type="AlphaFoldDB" id="A0A2A2L0X7"/>
<dbReference type="Proteomes" id="UP000218231">
    <property type="component" value="Unassembled WGS sequence"/>
</dbReference>
<reference evidence="2 3" key="1">
    <citation type="journal article" date="2017" name="Curr. Biol.">
        <title>Genome architecture and evolution of a unichromosomal asexual nematode.</title>
        <authorList>
            <person name="Fradin H."/>
            <person name="Zegar C."/>
            <person name="Gutwein M."/>
            <person name="Lucas J."/>
            <person name="Kovtun M."/>
            <person name="Corcoran D."/>
            <person name="Baugh L.R."/>
            <person name="Kiontke K."/>
            <person name="Gunsalus K."/>
            <person name="Fitch D.H."/>
            <person name="Piano F."/>
        </authorList>
    </citation>
    <scope>NUCLEOTIDE SEQUENCE [LARGE SCALE GENOMIC DNA]</scope>
    <source>
        <strain evidence="2">PF1309</strain>
    </source>
</reference>
<feature type="chain" id="PRO_5013194927" description="SXP/RAL-2 family protein Ani s 5-like cation-binding domain-containing protein" evidence="1">
    <location>
        <begin position="17"/>
        <end position="196"/>
    </location>
</feature>
<keyword evidence="1" id="KW-0732">Signal</keyword>
<accession>A0A2A2L0X7</accession>
<evidence type="ECO:0000256" key="1">
    <source>
        <dbReference type="SAM" id="SignalP"/>
    </source>
</evidence>
<evidence type="ECO:0000313" key="2">
    <source>
        <dbReference type="EMBL" id="PAV79911.1"/>
    </source>
</evidence>
<protein>
    <recommendedName>
        <fullName evidence="4">SXP/RAL-2 family protein Ani s 5-like cation-binding domain-containing protein</fullName>
    </recommendedName>
</protein>
<evidence type="ECO:0000313" key="3">
    <source>
        <dbReference type="Proteomes" id="UP000218231"/>
    </source>
</evidence>
<dbReference type="EMBL" id="LIAE01007350">
    <property type="protein sequence ID" value="PAV79911.1"/>
    <property type="molecule type" value="Genomic_DNA"/>
</dbReference>
<name>A0A2A2L0X7_9BILA</name>